<evidence type="ECO:0000313" key="1">
    <source>
        <dbReference type="EMBL" id="RXR22129.1"/>
    </source>
</evidence>
<dbReference type="AlphaFoldDB" id="A0A4Q1K7I7"/>
<comment type="caution">
    <text evidence="1">The sequence shown here is derived from an EMBL/GenBank/DDBJ whole genome shotgun (WGS) entry which is preliminary data.</text>
</comment>
<reference evidence="2" key="1">
    <citation type="submission" date="2019-01" db="EMBL/GenBank/DDBJ databases">
        <title>Cytophagaceae bacterium strain CAR-16.</title>
        <authorList>
            <person name="Chen W.-M."/>
        </authorList>
    </citation>
    <scope>NUCLEOTIDE SEQUENCE [LARGE SCALE GENOMIC DNA]</scope>
    <source>
        <strain evidence="2">WWJ-16</strain>
    </source>
</reference>
<dbReference type="Proteomes" id="UP000289857">
    <property type="component" value="Unassembled WGS sequence"/>
</dbReference>
<dbReference type="RefSeq" id="WP_129461589.1">
    <property type="nucleotide sequence ID" value="NZ_SBKN01000005.1"/>
</dbReference>
<gene>
    <name evidence="1" type="ORF">EQG61_08995</name>
</gene>
<name>A0A4Q1K7I7_9FLAO</name>
<organism evidence="1 2">
    <name type="scientific">Flavobacterium stagni</name>
    <dbReference type="NCBI Taxonomy" id="2506421"/>
    <lineage>
        <taxon>Bacteria</taxon>
        <taxon>Pseudomonadati</taxon>
        <taxon>Bacteroidota</taxon>
        <taxon>Flavobacteriia</taxon>
        <taxon>Flavobacteriales</taxon>
        <taxon>Flavobacteriaceae</taxon>
        <taxon>Flavobacterium</taxon>
    </lineage>
</organism>
<sequence length="318" mass="35608">MKKIIFLFFSVMGMHAHVKDTLPFPSPTAFQPFKLAMEDCDSCGCSASGGSMGFGSLLNANYVGLRYLYQFYRTNDGLYSNSPWYDEQYNTLQVWSRLPVSKKIQVSVLVPYHFHQHQTNTGTQSMQGLGDITLLGNYRIYQNLKKDSLTVQHTFIVGGGVKMPTGVFDQANNGSVNPGYQLGTGSWDAIFLTDYTLRYRQFGVNAVMNYTNKSENSKGYRFGNQFNYAGTLYYIWNKDKMTLAPQLGVSGEVYAHNYQHGQKLKETNGSILFSKIGFEAGLGKWSLGANVMLPLHQNLMAGNVNARSRIGINLNYAL</sequence>
<proteinExistence type="predicted"/>
<protein>
    <submittedName>
        <fullName evidence="1">Transporter</fullName>
    </submittedName>
</protein>
<dbReference type="EMBL" id="SBKN01000005">
    <property type="protein sequence ID" value="RXR22129.1"/>
    <property type="molecule type" value="Genomic_DNA"/>
</dbReference>
<accession>A0A4Q1K7I7</accession>
<dbReference type="OrthoDB" id="1405967at2"/>
<evidence type="ECO:0000313" key="2">
    <source>
        <dbReference type="Proteomes" id="UP000289857"/>
    </source>
</evidence>
<keyword evidence="2" id="KW-1185">Reference proteome</keyword>